<dbReference type="InterPro" id="IPR011990">
    <property type="entry name" value="TPR-like_helical_dom_sf"/>
</dbReference>
<dbReference type="AlphaFoldDB" id="A0A0F9BN08"/>
<feature type="non-terminal residue" evidence="4">
    <location>
        <position position="434"/>
    </location>
</feature>
<gene>
    <name evidence="4" type="ORF">LCGC14_2707370</name>
</gene>
<name>A0A0F9BN08_9ZZZZ</name>
<evidence type="ECO:0008006" key="5">
    <source>
        <dbReference type="Google" id="ProtNLM"/>
    </source>
</evidence>
<dbReference type="GO" id="GO:0005524">
    <property type="term" value="F:ATP binding"/>
    <property type="evidence" value="ECO:0007669"/>
    <property type="project" value="UniProtKB-KW"/>
</dbReference>
<dbReference type="GO" id="GO:0005737">
    <property type="term" value="C:cytoplasm"/>
    <property type="evidence" value="ECO:0007669"/>
    <property type="project" value="TreeGrafter"/>
</dbReference>
<evidence type="ECO:0000313" key="4">
    <source>
        <dbReference type="EMBL" id="KKK91994.1"/>
    </source>
</evidence>
<accession>A0A0F9BN08</accession>
<dbReference type="EMBL" id="LAZR01048408">
    <property type="protein sequence ID" value="KKK91994.1"/>
    <property type="molecule type" value="Genomic_DNA"/>
</dbReference>
<protein>
    <recommendedName>
        <fullName evidence="5">MalT-like TPR region domain-containing protein</fullName>
    </recommendedName>
</protein>
<evidence type="ECO:0000256" key="2">
    <source>
        <dbReference type="ARBA" id="ARBA00022840"/>
    </source>
</evidence>
<dbReference type="Gene3D" id="1.25.40.10">
    <property type="entry name" value="Tetratricopeptide repeat domain"/>
    <property type="match status" value="1"/>
</dbReference>
<dbReference type="PANTHER" id="PTHR16305:SF28">
    <property type="entry name" value="GUANYLATE CYCLASE DOMAIN-CONTAINING PROTEIN"/>
    <property type="match status" value="1"/>
</dbReference>
<dbReference type="SUPFAM" id="SSF48452">
    <property type="entry name" value="TPR-like"/>
    <property type="match status" value="1"/>
</dbReference>
<feature type="non-terminal residue" evidence="4">
    <location>
        <position position="1"/>
    </location>
</feature>
<sequence>HWIDEKSEEALAALVDVVASAPVLLVLSYRPGYAHSLGERTYYSRLALGHLPPEESAAMAERVLQVATLPQQLEELITTKAEGNPFYIEEVTKSLVEAGVLRKTNGSYSLERPAEQVRVPDTIQEVILSRIDRLERRAREAIQLASVIGREFTVRLLDRISDVEAKLDDLLGELKSLELIYEKTYFPELSYMFKHALTHDVAYSTLLLERRKALHRIVAAAIEELYADRLPEHYEALAHHYYEGQEWEKALDYLVKAGDKAAAAYANQDALDYYARALEVCERLGDTALETAASAAQSRGFVNFTIGDLPGAIADFERMLSAARGLGDRRLEGMALAYRGMSEAWNHDFEAAEETLRSALAVGDEGFDDVRLSASLWLGFIFGALGRLADAEHVEEQQQPYHPPVDDAFRHRRGEDAARREIQRSGNIPGHQHT</sequence>
<keyword evidence="1" id="KW-0547">Nucleotide-binding</keyword>
<feature type="region of interest" description="Disordered" evidence="3">
    <location>
        <begin position="415"/>
        <end position="434"/>
    </location>
</feature>
<dbReference type="PANTHER" id="PTHR16305">
    <property type="entry name" value="TESTICULAR SOLUBLE ADENYLYL CYCLASE"/>
    <property type="match status" value="1"/>
</dbReference>
<organism evidence="4">
    <name type="scientific">marine sediment metagenome</name>
    <dbReference type="NCBI Taxonomy" id="412755"/>
    <lineage>
        <taxon>unclassified sequences</taxon>
        <taxon>metagenomes</taxon>
        <taxon>ecological metagenomes</taxon>
    </lineage>
</organism>
<dbReference type="GO" id="GO:0004016">
    <property type="term" value="F:adenylate cyclase activity"/>
    <property type="evidence" value="ECO:0007669"/>
    <property type="project" value="TreeGrafter"/>
</dbReference>
<evidence type="ECO:0000256" key="1">
    <source>
        <dbReference type="ARBA" id="ARBA00022741"/>
    </source>
</evidence>
<keyword evidence="2" id="KW-0067">ATP-binding</keyword>
<proteinExistence type="predicted"/>
<comment type="caution">
    <text evidence="4">The sequence shown here is derived from an EMBL/GenBank/DDBJ whole genome shotgun (WGS) entry which is preliminary data.</text>
</comment>
<evidence type="ECO:0000256" key="3">
    <source>
        <dbReference type="SAM" id="MobiDB-lite"/>
    </source>
</evidence>
<reference evidence="4" key="1">
    <citation type="journal article" date="2015" name="Nature">
        <title>Complex archaea that bridge the gap between prokaryotes and eukaryotes.</title>
        <authorList>
            <person name="Spang A."/>
            <person name="Saw J.H."/>
            <person name="Jorgensen S.L."/>
            <person name="Zaremba-Niedzwiedzka K."/>
            <person name="Martijn J."/>
            <person name="Lind A.E."/>
            <person name="van Eijk R."/>
            <person name="Schleper C."/>
            <person name="Guy L."/>
            <person name="Ettema T.J."/>
        </authorList>
    </citation>
    <scope>NUCLEOTIDE SEQUENCE</scope>
</reference>